<dbReference type="AlphaFoldDB" id="A0A1B7M132"/>
<evidence type="ECO:0000259" key="8">
    <source>
        <dbReference type="PROSITE" id="PS50928"/>
    </source>
</evidence>
<dbReference type="InterPro" id="IPR000515">
    <property type="entry name" value="MetI-like"/>
</dbReference>
<comment type="similarity">
    <text evidence="7">Belongs to the binding-protein-dependent transport system permease family.</text>
</comment>
<evidence type="ECO:0000256" key="6">
    <source>
        <dbReference type="ARBA" id="ARBA00023136"/>
    </source>
</evidence>
<dbReference type="RefSeq" id="WP_043057265.1">
    <property type="nucleotide sequence ID" value="NZ_LXEY01000014.1"/>
</dbReference>
<feature type="transmembrane region" description="Helical" evidence="7">
    <location>
        <begin position="151"/>
        <end position="169"/>
    </location>
</feature>
<feature type="transmembrane region" description="Helical" evidence="7">
    <location>
        <begin position="29"/>
        <end position="48"/>
    </location>
</feature>
<reference evidence="9 10" key="1">
    <citation type="submission" date="2016-04" db="EMBL/GenBank/DDBJ databases">
        <title>First whole genome shotgun sequence of the bacterium Enteractinococcus sp. strain UASWS1574.</title>
        <authorList>
            <person name="Crovadore J."/>
            <person name="Chablais R."/>
            <person name="Lefort F."/>
        </authorList>
    </citation>
    <scope>NUCLEOTIDE SEQUENCE [LARGE SCALE GENOMIC DNA]</scope>
    <source>
        <strain evidence="9 10">UASWS1574</strain>
    </source>
</reference>
<dbReference type="PANTHER" id="PTHR43386">
    <property type="entry name" value="OLIGOPEPTIDE TRANSPORT SYSTEM PERMEASE PROTEIN APPC"/>
    <property type="match status" value="1"/>
</dbReference>
<dbReference type="STRING" id="1837282.A6F49_07155"/>
<name>A0A1B7M132_9MICC</name>
<dbReference type="Proteomes" id="UP000078292">
    <property type="component" value="Unassembled WGS sequence"/>
</dbReference>
<dbReference type="Gene3D" id="1.10.3720.10">
    <property type="entry name" value="MetI-like"/>
    <property type="match status" value="1"/>
</dbReference>
<keyword evidence="5 7" id="KW-1133">Transmembrane helix</keyword>
<dbReference type="GO" id="GO:0055085">
    <property type="term" value="P:transmembrane transport"/>
    <property type="evidence" value="ECO:0007669"/>
    <property type="project" value="InterPro"/>
</dbReference>
<proteinExistence type="inferred from homology"/>
<feature type="transmembrane region" description="Helical" evidence="7">
    <location>
        <begin position="90"/>
        <end position="114"/>
    </location>
</feature>
<sequence>MTAQETLRQSATRPRSLARYVWAQPSGKIGAVLTAIMLVVTVLGYLFAESLTGHSPTELIGQPFESTGAAGTDIQGRSVLSRALAGGVTLLGYAIAASAIGVVLGAVFGVIAGYFGGVIDWIIMRINDVVLALPTLVLALFAIAIFEPTGWVIVVVIGVMQAPWIARSLREAIQAVKDQNYLLAARMYAVPHWTILTREMLPHISGRVLAAICLRFTYSIGLIASLSFLGLGIQPPTADWGVMLNENLVALSTQPWAVVLPALAIAVLTIGTSLLAHAIDQAASVRGTR</sequence>
<evidence type="ECO:0000256" key="2">
    <source>
        <dbReference type="ARBA" id="ARBA00022448"/>
    </source>
</evidence>
<comment type="subcellular location">
    <subcellularLocation>
        <location evidence="1 7">Cell membrane</location>
        <topology evidence="1 7">Multi-pass membrane protein</topology>
    </subcellularLocation>
</comment>
<keyword evidence="6 7" id="KW-0472">Membrane</keyword>
<dbReference type="InterPro" id="IPR050366">
    <property type="entry name" value="BP-dependent_transpt_permease"/>
</dbReference>
<dbReference type="OrthoDB" id="9812701at2"/>
<evidence type="ECO:0000313" key="10">
    <source>
        <dbReference type="Proteomes" id="UP000078292"/>
    </source>
</evidence>
<dbReference type="PANTHER" id="PTHR43386:SF25">
    <property type="entry name" value="PEPTIDE ABC TRANSPORTER PERMEASE PROTEIN"/>
    <property type="match status" value="1"/>
</dbReference>
<keyword evidence="3" id="KW-1003">Cell membrane</keyword>
<feature type="transmembrane region" description="Helical" evidence="7">
    <location>
        <begin position="208"/>
        <end position="233"/>
    </location>
</feature>
<feature type="domain" description="ABC transmembrane type-1" evidence="8">
    <location>
        <begin position="91"/>
        <end position="276"/>
    </location>
</feature>
<evidence type="ECO:0000313" key="9">
    <source>
        <dbReference type="EMBL" id="OAV62073.1"/>
    </source>
</evidence>
<dbReference type="InterPro" id="IPR035906">
    <property type="entry name" value="MetI-like_sf"/>
</dbReference>
<organism evidence="9 10">
    <name type="scientific">Enteractinococcus helveticum</name>
    <dbReference type="NCBI Taxonomy" id="1837282"/>
    <lineage>
        <taxon>Bacteria</taxon>
        <taxon>Bacillati</taxon>
        <taxon>Actinomycetota</taxon>
        <taxon>Actinomycetes</taxon>
        <taxon>Micrococcales</taxon>
        <taxon>Micrococcaceae</taxon>
    </lineage>
</organism>
<dbReference type="Pfam" id="PF00528">
    <property type="entry name" value="BPD_transp_1"/>
    <property type="match status" value="1"/>
</dbReference>
<keyword evidence="2 7" id="KW-0813">Transport</keyword>
<gene>
    <name evidence="9" type="ORF">A6F49_07155</name>
</gene>
<dbReference type="SUPFAM" id="SSF161098">
    <property type="entry name" value="MetI-like"/>
    <property type="match status" value="1"/>
</dbReference>
<keyword evidence="10" id="KW-1185">Reference proteome</keyword>
<evidence type="ECO:0000256" key="5">
    <source>
        <dbReference type="ARBA" id="ARBA00022989"/>
    </source>
</evidence>
<dbReference type="EMBL" id="LXEY01000014">
    <property type="protein sequence ID" value="OAV62073.1"/>
    <property type="molecule type" value="Genomic_DNA"/>
</dbReference>
<keyword evidence="4 7" id="KW-0812">Transmembrane</keyword>
<accession>A0A1B7M132</accession>
<feature type="transmembrane region" description="Helical" evidence="7">
    <location>
        <begin position="253"/>
        <end position="279"/>
    </location>
</feature>
<evidence type="ECO:0000256" key="4">
    <source>
        <dbReference type="ARBA" id="ARBA00022692"/>
    </source>
</evidence>
<dbReference type="CDD" id="cd06261">
    <property type="entry name" value="TM_PBP2"/>
    <property type="match status" value="1"/>
</dbReference>
<evidence type="ECO:0000256" key="7">
    <source>
        <dbReference type="RuleBase" id="RU363032"/>
    </source>
</evidence>
<feature type="transmembrane region" description="Helical" evidence="7">
    <location>
        <begin position="126"/>
        <end position="145"/>
    </location>
</feature>
<comment type="caution">
    <text evidence="9">The sequence shown here is derived from an EMBL/GenBank/DDBJ whole genome shotgun (WGS) entry which is preliminary data.</text>
</comment>
<protein>
    <submittedName>
        <fullName evidence="9">Peptide ABC transporter permease</fullName>
    </submittedName>
</protein>
<evidence type="ECO:0000256" key="1">
    <source>
        <dbReference type="ARBA" id="ARBA00004651"/>
    </source>
</evidence>
<dbReference type="GO" id="GO:0005886">
    <property type="term" value="C:plasma membrane"/>
    <property type="evidence" value="ECO:0007669"/>
    <property type="project" value="UniProtKB-SubCell"/>
</dbReference>
<dbReference type="PROSITE" id="PS50928">
    <property type="entry name" value="ABC_TM1"/>
    <property type="match status" value="1"/>
</dbReference>
<evidence type="ECO:0000256" key="3">
    <source>
        <dbReference type="ARBA" id="ARBA00022475"/>
    </source>
</evidence>